<organism evidence="2 3">
    <name type="scientific">Nitrosopumilus piranensis</name>
    <dbReference type="NCBI Taxonomy" id="1582439"/>
    <lineage>
        <taxon>Archaea</taxon>
        <taxon>Nitrososphaerota</taxon>
        <taxon>Nitrososphaeria</taxon>
        <taxon>Nitrosopumilales</taxon>
        <taxon>Nitrosopumilaceae</taxon>
        <taxon>Nitrosopumilus</taxon>
    </lineage>
</organism>
<name>A0A0C5BW28_9ARCH</name>
<keyword evidence="1" id="KW-0472">Membrane</keyword>
<keyword evidence="3" id="KW-1185">Reference proteome</keyword>
<keyword evidence="1" id="KW-0812">Transmembrane</keyword>
<accession>A0A0C5BW28</accession>
<protein>
    <submittedName>
        <fullName evidence="2">Uncharacterized protein</fullName>
    </submittedName>
</protein>
<dbReference type="HOGENOM" id="CLU_2340019_0_0_2"/>
<dbReference type="STRING" id="1582439.NPIRD3C_1237"/>
<feature type="transmembrane region" description="Helical" evidence="1">
    <location>
        <begin position="62"/>
        <end position="82"/>
    </location>
</feature>
<proteinExistence type="predicted"/>
<dbReference type="Proteomes" id="UP000032027">
    <property type="component" value="Chromosome"/>
</dbReference>
<dbReference type="AlphaFoldDB" id="A0A0C5BW28"/>
<reference evidence="3" key="1">
    <citation type="submission" date="2015-02" db="EMBL/GenBank/DDBJ databases">
        <title>Characterization of two novel Thaumarchaeota isolated from the Northern Adriatic Sea.</title>
        <authorList>
            <person name="Bayer B."/>
            <person name="Vojvoda J."/>
            <person name="Offre P."/>
            <person name="Srivastava A."/>
            <person name="Elisabeth N."/>
            <person name="Garcia J.A.L."/>
            <person name="Schleper C."/>
            <person name="Herndl G.J."/>
        </authorList>
    </citation>
    <scope>NUCLEOTIDE SEQUENCE [LARGE SCALE GENOMIC DNA]</scope>
    <source>
        <strain evidence="3">D3C</strain>
    </source>
</reference>
<sequence>MKDDEKYLITPTNGLIAIEGHSISFDIISTIEGCAEGQDSFTVNVSVPQKTFDVIDLELSEWIIYIVIIGIFMVGATVLIFLKKSKANIEEEWEEEL</sequence>
<gene>
    <name evidence="2" type="ORF">NPIRD3C_1237</name>
</gene>
<reference evidence="2 3" key="3">
    <citation type="journal article" date="2019" name="Int. J. Syst. Evol. Microbiol.">
        <title>Nitrosopumilus adriaticus sp. nov. and Nitrosopumilus piranensis sp. nov., two ammonia-oxidizing archaea from the Adriatic Sea and members of the class Nitrososphaeria.</title>
        <authorList>
            <person name="Bayer B."/>
            <person name="Vojvoda J."/>
            <person name="Reinthaler T."/>
            <person name="Reyes C."/>
            <person name="Pinto M."/>
            <person name="Herndl G.J."/>
        </authorList>
    </citation>
    <scope>NUCLEOTIDE SEQUENCE [LARGE SCALE GENOMIC DNA]</scope>
    <source>
        <strain evidence="2 3">D3C</strain>
    </source>
</reference>
<reference evidence="2 3" key="2">
    <citation type="journal article" date="2016" name="ISME J.">
        <title>Physiological and genomic characterization of two novel marine thaumarchaeal strains indicates niche differentiation.</title>
        <authorList>
            <person name="Bayer B."/>
            <person name="Vojvoda J."/>
            <person name="Offre P."/>
            <person name="Alves R.J."/>
            <person name="Elisabeth N.H."/>
            <person name="Garcia J.A."/>
            <person name="Volland J.M."/>
            <person name="Srivastava A."/>
            <person name="Schleper C."/>
            <person name="Herndl G.J."/>
        </authorList>
    </citation>
    <scope>NUCLEOTIDE SEQUENCE [LARGE SCALE GENOMIC DNA]</scope>
    <source>
        <strain evidence="2 3">D3C</strain>
    </source>
</reference>
<dbReference type="EMBL" id="CP010868">
    <property type="protein sequence ID" value="AJM92449.1"/>
    <property type="molecule type" value="Genomic_DNA"/>
</dbReference>
<evidence type="ECO:0000313" key="3">
    <source>
        <dbReference type="Proteomes" id="UP000032027"/>
    </source>
</evidence>
<evidence type="ECO:0000313" key="2">
    <source>
        <dbReference type="EMBL" id="AJM92449.1"/>
    </source>
</evidence>
<dbReference type="PATRIC" id="fig|1582439.9.peg.1276"/>
<evidence type="ECO:0000256" key="1">
    <source>
        <dbReference type="SAM" id="Phobius"/>
    </source>
</evidence>
<dbReference type="KEGG" id="nid:NPIRD3C_1237"/>
<keyword evidence="1" id="KW-1133">Transmembrane helix</keyword>